<dbReference type="PANTHER" id="PTHR23416:SF23">
    <property type="entry name" value="ACETYLTRANSFERASE C18B11.09C-RELATED"/>
    <property type="match status" value="1"/>
</dbReference>
<dbReference type="OrthoDB" id="2053790at2"/>
<dbReference type="CDD" id="cd00761">
    <property type="entry name" value="Glyco_tranf_GTA_type"/>
    <property type="match status" value="1"/>
</dbReference>
<evidence type="ECO:0000256" key="1">
    <source>
        <dbReference type="ARBA" id="ARBA00007274"/>
    </source>
</evidence>
<evidence type="ECO:0000256" key="2">
    <source>
        <dbReference type="ARBA" id="ARBA00022679"/>
    </source>
</evidence>
<feature type="domain" description="Glycosyltransferase 2-like" evidence="3">
    <location>
        <begin position="185"/>
        <end position="313"/>
    </location>
</feature>
<evidence type="ECO:0000259" key="3">
    <source>
        <dbReference type="Pfam" id="PF00535"/>
    </source>
</evidence>
<name>A0A3T1D3K8_9BACL</name>
<sequence length="474" mass="52825">MTTYITPELAARFQQFGSHTYIQSGGTFDHPERIAIGHGIFIRAPYSINVIESDNKSTAILLGDGCQINPGLTITANNSVKLGRNVLIGPHVHIHDEVNKQIHIGEGAWIGANATLSGDVRIGTGSVVRPNSVVVSNVPDYCVVAGNPAAIVEIFDVSSSKWIAVSGSMHANTLLAVRRQHPLLSICIPTYNRAPHLEQCLQSIYSQIGNNELIEVIVSDNASNDATAEIANRYASLYSNMRVVRNEENIGADRNIFQVMNLAQGKFVKLQGDDDFYVDGTILPLLHVLHSHGDCGIVQIFVRNGDGRIWTGEGMSAYLNATSIYATFITSIVLRREDLVKLEEPALFLHSSFNQLYLQYAILENNPRFCVMNCGMFTYAGLSSDEYNFAEIIFRSYQSILQHFVGRGLSQDDINREKKQTLFGYAIPWFREIITTKMIADTDRFEEIYSELYQDEPYYDEALAIIVSIRQLQA</sequence>
<dbReference type="KEGG" id="cohn:KCTCHS21_21010"/>
<dbReference type="InterPro" id="IPR001451">
    <property type="entry name" value="Hexapep"/>
</dbReference>
<dbReference type="InterPro" id="IPR011004">
    <property type="entry name" value="Trimer_LpxA-like_sf"/>
</dbReference>
<dbReference type="Pfam" id="PF00535">
    <property type="entry name" value="Glycos_transf_2"/>
    <property type="match status" value="1"/>
</dbReference>
<dbReference type="PANTHER" id="PTHR23416">
    <property type="entry name" value="SIALIC ACID SYNTHASE-RELATED"/>
    <property type="match status" value="1"/>
</dbReference>
<dbReference type="InterPro" id="IPR029044">
    <property type="entry name" value="Nucleotide-diphossugar_trans"/>
</dbReference>
<dbReference type="CDD" id="cd04647">
    <property type="entry name" value="LbH_MAT_like"/>
    <property type="match status" value="1"/>
</dbReference>
<comment type="similarity">
    <text evidence="1">Belongs to the transferase hexapeptide repeat family.</text>
</comment>
<evidence type="ECO:0000313" key="4">
    <source>
        <dbReference type="EMBL" id="BBI32702.1"/>
    </source>
</evidence>
<dbReference type="InterPro" id="IPR001173">
    <property type="entry name" value="Glyco_trans_2-like"/>
</dbReference>
<proteinExistence type="inferred from homology"/>
<dbReference type="Proteomes" id="UP000289856">
    <property type="component" value="Chromosome"/>
</dbReference>
<reference evidence="4 5" key="1">
    <citation type="submission" date="2019-01" db="EMBL/GenBank/DDBJ databases">
        <title>Complete genome sequence of Cohnella hallensis HS21 isolated from Korean fir (Abies koreana) rhizospheric soil.</title>
        <authorList>
            <person name="Jiang L."/>
            <person name="Kang S.W."/>
            <person name="Kim S."/>
            <person name="Jung J."/>
            <person name="Kim C.Y."/>
            <person name="Kim D.H."/>
            <person name="Kim S.W."/>
            <person name="Lee J."/>
        </authorList>
    </citation>
    <scope>NUCLEOTIDE SEQUENCE [LARGE SCALE GENOMIC DNA]</scope>
    <source>
        <strain evidence="4 5">HS21</strain>
    </source>
</reference>
<dbReference type="GO" id="GO:0008374">
    <property type="term" value="F:O-acyltransferase activity"/>
    <property type="evidence" value="ECO:0007669"/>
    <property type="project" value="TreeGrafter"/>
</dbReference>
<dbReference type="SUPFAM" id="SSF51161">
    <property type="entry name" value="Trimeric LpxA-like enzymes"/>
    <property type="match status" value="1"/>
</dbReference>
<dbReference type="AlphaFoldDB" id="A0A3T1D3K8"/>
<keyword evidence="5" id="KW-1185">Reference proteome</keyword>
<dbReference type="Pfam" id="PF00132">
    <property type="entry name" value="Hexapep"/>
    <property type="match status" value="1"/>
</dbReference>
<dbReference type="RefSeq" id="WP_130607416.1">
    <property type="nucleotide sequence ID" value="NZ_AP019400.1"/>
</dbReference>
<keyword evidence="2" id="KW-0808">Transferase</keyword>
<dbReference type="InterPro" id="IPR051159">
    <property type="entry name" value="Hexapeptide_acetyltransf"/>
</dbReference>
<organism evidence="4 5">
    <name type="scientific">Cohnella abietis</name>
    <dbReference type="NCBI Taxonomy" id="2507935"/>
    <lineage>
        <taxon>Bacteria</taxon>
        <taxon>Bacillati</taxon>
        <taxon>Bacillota</taxon>
        <taxon>Bacilli</taxon>
        <taxon>Bacillales</taxon>
        <taxon>Paenibacillaceae</taxon>
        <taxon>Cohnella</taxon>
    </lineage>
</organism>
<protein>
    <recommendedName>
        <fullName evidence="3">Glycosyltransferase 2-like domain-containing protein</fullName>
    </recommendedName>
</protein>
<dbReference type="Gene3D" id="3.90.550.10">
    <property type="entry name" value="Spore Coat Polysaccharide Biosynthesis Protein SpsA, Chain A"/>
    <property type="match status" value="1"/>
</dbReference>
<evidence type="ECO:0000313" key="5">
    <source>
        <dbReference type="Proteomes" id="UP000289856"/>
    </source>
</evidence>
<accession>A0A3T1D3K8</accession>
<dbReference type="SUPFAM" id="SSF53448">
    <property type="entry name" value="Nucleotide-diphospho-sugar transferases"/>
    <property type="match status" value="1"/>
</dbReference>
<dbReference type="Gene3D" id="2.160.10.10">
    <property type="entry name" value="Hexapeptide repeat proteins"/>
    <property type="match status" value="1"/>
</dbReference>
<gene>
    <name evidence="4" type="ORF">KCTCHS21_21010</name>
</gene>
<dbReference type="EMBL" id="AP019400">
    <property type="protein sequence ID" value="BBI32702.1"/>
    <property type="molecule type" value="Genomic_DNA"/>
</dbReference>